<feature type="region of interest" description="Disordered" evidence="1">
    <location>
        <begin position="193"/>
        <end position="281"/>
    </location>
</feature>
<feature type="compositionally biased region" description="Basic and acidic residues" evidence="1">
    <location>
        <begin position="216"/>
        <end position="231"/>
    </location>
</feature>
<gene>
    <name evidence="3" type="ORF">SI8410_16020239</name>
</gene>
<keyword evidence="2" id="KW-0812">Transmembrane</keyword>
<dbReference type="OrthoDB" id="680851at2759"/>
<organism evidence="3 4">
    <name type="scientific">Spirodela intermedia</name>
    <name type="common">Intermediate duckweed</name>
    <dbReference type="NCBI Taxonomy" id="51605"/>
    <lineage>
        <taxon>Eukaryota</taxon>
        <taxon>Viridiplantae</taxon>
        <taxon>Streptophyta</taxon>
        <taxon>Embryophyta</taxon>
        <taxon>Tracheophyta</taxon>
        <taxon>Spermatophyta</taxon>
        <taxon>Magnoliopsida</taxon>
        <taxon>Liliopsida</taxon>
        <taxon>Araceae</taxon>
        <taxon>Lemnoideae</taxon>
        <taxon>Spirodela</taxon>
    </lineage>
</organism>
<feature type="compositionally biased region" description="Polar residues" evidence="1">
    <location>
        <begin position="205"/>
        <end position="215"/>
    </location>
</feature>
<reference evidence="3" key="1">
    <citation type="submission" date="2020-02" db="EMBL/GenBank/DDBJ databases">
        <authorList>
            <person name="Scholz U."/>
            <person name="Mascher M."/>
            <person name="Fiebig A."/>
        </authorList>
    </citation>
    <scope>NUCLEOTIDE SEQUENCE</scope>
</reference>
<keyword evidence="2" id="KW-0472">Membrane</keyword>
<feature type="compositionally biased region" description="Low complexity" evidence="1">
    <location>
        <begin position="406"/>
        <end position="415"/>
    </location>
</feature>
<dbReference type="InterPro" id="IPR044696">
    <property type="entry name" value="WIP1/2/3"/>
</dbReference>
<protein>
    <submittedName>
        <fullName evidence="3">Uncharacterized protein</fullName>
    </submittedName>
</protein>
<feature type="transmembrane region" description="Helical" evidence="2">
    <location>
        <begin position="517"/>
        <end position="537"/>
    </location>
</feature>
<proteinExistence type="predicted"/>
<feature type="compositionally biased region" description="Low complexity" evidence="1">
    <location>
        <begin position="96"/>
        <end position="106"/>
    </location>
</feature>
<dbReference type="PANTHER" id="PTHR34562">
    <property type="entry name" value="WPP DOMAIN-INTERACTING PROTEIN 2"/>
    <property type="match status" value="1"/>
</dbReference>
<accession>A0A7I8LHQ7</accession>
<evidence type="ECO:0000313" key="4">
    <source>
        <dbReference type="Proteomes" id="UP000663760"/>
    </source>
</evidence>
<evidence type="ECO:0000256" key="2">
    <source>
        <dbReference type="SAM" id="Phobius"/>
    </source>
</evidence>
<feature type="compositionally biased region" description="Basic and acidic residues" evidence="1">
    <location>
        <begin position="395"/>
        <end position="404"/>
    </location>
</feature>
<keyword evidence="4" id="KW-1185">Reference proteome</keyword>
<dbReference type="AlphaFoldDB" id="A0A7I8LHQ7"/>
<evidence type="ECO:0000256" key="1">
    <source>
        <dbReference type="SAM" id="MobiDB-lite"/>
    </source>
</evidence>
<dbReference type="EMBL" id="LR746279">
    <property type="protein sequence ID" value="CAA7409561.1"/>
    <property type="molecule type" value="Genomic_DNA"/>
</dbReference>
<evidence type="ECO:0000313" key="3">
    <source>
        <dbReference type="EMBL" id="CAA7409561.1"/>
    </source>
</evidence>
<dbReference type="PANTHER" id="PTHR34562:SF8">
    <property type="entry name" value="WPP DOMAIN-INTERACTING PROTEIN 1"/>
    <property type="match status" value="1"/>
</dbReference>
<feature type="compositionally biased region" description="Basic and acidic residues" evidence="1">
    <location>
        <begin position="260"/>
        <end position="280"/>
    </location>
</feature>
<keyword evidence="2" id="KW-1133">Transmembrane helix</keyword>
<dbReference type="Proteomes" id="UP000663760">
    <property type="component" value="Chromosome 16"/>
</dbReference>
<feature type="region of interest" description="Disordered" evidence="1">
    <location>
        <begin position="395"/>
        <end position="417"/>
    </location>
</feature>
<name>A0A7I8LHQ7_SPIIN</name>
<sequence length="548" mass="59552">MEVEEGMPGSRVGEGVDVLVKVETNGDVVHKEHPMKGVADSDEIGNWAVDQSLPKSAGYNPVAGKMNGDAIRVAATSPMPNPTPDQSPASGPIVDASASPSPASTAKGYGLRRWRRVRRDISKEEGVITDPSRVIKRGFSVTESSKVLNENKQKSDLEGKDLAASIDSRSLQGVSNAQDIELELLEAVGSFSVGKNSENSDERSNTSSAAGSITRTNHEGLGYEKERDRARNFRGKFSGNVAQVRGQRRKGGPLQINKKLRGDQVKLEKDDSHSSVESDLRSSNAVYAQWGSTSTNGKQSEGSSNFDGLVDHVETQVTEDSLEGLYRSDGEDVADTSRDELHEDVFGKDNLESRQSCTPSEIDGDPFAESLNLLHAVHETLEKEIHLLGKIGRDASARPNHEEGEGSSSASVENELNQEEALHKTNQLEEKEMEEELEGLFRKSVEEEVKCFIFSAALGEARAHGEPPVNERLRAAEEEAALLKRRLEQVAAFCRGLEGTEEVLRLRHGVYNVSLRWLAQLVLLLVAVVALVVQIFFSSGDGGGMVPT</sequence>
<feature type="region of interest" description="Disordered" evidence="1">
    <location>
        <begin position="76"/>
        <end position="107"/>
    </location>
</feature>